<gene>
    <name evidence="2" type="ORF">AVEN_203307_1</name>
    <name evidence="1" type="ORF">AVEN_97302_1</name>
</gene>
<name>A0A4Y2VXD1_ARAVE</name>
<keyword evidence="3" id="KW-1185">Reference proteome</keyword>
<comment type="caution">
    <text evidence="2">The sequence shown here is derived from an EMBL/GenBank/DDBJ whole genome shotgun (WGS) entry which is preliminary data.</text>
</comment>
<evidence type="ECO:0000313" key="2">
    <source>
        <dbReference type="EMBL" id="GBO28540.1"/>
    </source>
</evidence>
<protein>
    <recommendedName>
        <fullName evidence="4">Ig-like domain-containing protein</fullName>
    </recommendedName>
</protein>
<feature type="non-terminal residue" evidence="2">
    <location>
        <position position="1"/>
    </location>
</feature>
<reference evidence="2 3" key="1">
    <citation type="journal article" date="2019" name="Sci. Rep.">
        <title>Orb-weaving spider Araneus ventricosus genome elucidates the spidroin gene catalogue.</title>
        <authorList>
            <person name="Kono N."/>
            <person name="Nakamura H."/>
            <person name="Ohtoshi R."/>
            <person name="Moran D.A.P."/>
            <person name="Shinohara A."/>
            <person name="Yoshida Y."/>
            <person name="Fujiwara M."/>
            <person name="Mori M."/>
            <person name="Tomita M."/>
            <person name="Arakawa K."/>
        </authorList>
    </citation>
    <scope>NUCLEOTIDE SEQUENCE [LARGE SCALE GENOMIC DNA]</scope>
</reference>
<dbReference type="OrthoDB" id="6427958at2759"/>
<evidence type="ECO:0008006" key="4">
    <source>
        <dbReference type="Google" id="ProtNLM"/>
    </source>
</evidence>
<dbReference type="Proteomes" id="UP000499080">
    <property type="component" value="Unassembled WGS sequence"/>
</dbReference>
<dbReference type="AlphaFoldDB" id="A0A4Y2VXD1"/>
<evidence type="ECO:0000313" key="3">
    <source>
        <dbReference type="Proteomes" id="UP000499080"/>
    </source>
</evidence>
<proteinExistence type="predicted"/>
<dbReference type="EMBL" id="BGPR01051615">
    <property type="protein sequence ID" value="GBO28540.1"/>
    <property type="molecule type" value="Genomic_DNA"/>
</dbReference>
<sequence length="163" mass="18803">CFSEVIYEGKKYVAEGSPFNISCIKSSYGVPKWTRNGLSVDALGPDYDVIEEDLPDDGVRMELRVKMALWKHRGHYKCDSMSQRSHEIEIVPSRESDVEMQGQTRVQLWPHRTLKLVCEQEENAVFPINCEQILNCNPLFKKKDHNGRVAAVEFTTSVKFYLF</sequence>
<accession>A0A4Y2VXD1</accession>
<dbReference type="EMBL" id="BGPR01051612">
    <property type="protein sequence ID" value="GBO28539.1"/>
    <property type="molecule type" value="Genomic_DNA"/>
</dbReference>
<evidence type="ECO:0000313" key="1">
    <source>
        <dbReference type="EMBL" id="GBO28539.1"/>
    </source>
</evidence>
<organism evidence="2 3">
    <name type="scientific">Araneus ventricosus</name>
    <name type="common">Orbweaver spider</name>
    <name type="synonym">Epeira ventricosa</name>
    <dbReference type="NCBI Taxonomy" id="182803"/>
    <lineage>
        <taxon>Eukaryota</taxon>
        <taxon>Metazoa</taxon>
        <taxon>Ecdysozoa</taxon>
        <taxon>Arthropoda</taxon>
        <taxon>Chelicerata</taxon>
        <taxon>Arachnida</taxon>
        <taxon>Araneae</taxon>
        <taxon>Araneomorphae</taxon>
        <taxon>Entelegynae</taxon>
        <taxon>Araneoidea</taxon>
        <taxon>Araneidae</taxon>
        <taxon>Araneus</taxon>
    </lineage>
</organism>